<keyword evidence="6" id="KW-0677">Repeat</keyword>
<gene>
    <name evidence="17" type="ORF">KSP40_PGU008814</name>
</gene>
<feature type="signal peptide" evidence="15">
    <location>
        <begin position="1"/>
        <end position="22"/>
    </location>
</feature>
<evidence type="ECO:0000256" key="3">
    <source>
        <dbReference type="ARBA" id="ARBA00022679"/>
    </source>
</evidence>
<dbReference type="Pfam" id="PF07714">
    <property type="entry name" value="PK_Tyr_Ser-Thr"/>
    <property type="match status" value="1"/>
</dbReference>
<evidence type="ECO:0000256" key="2">
    <source>
        <dbReference type="ARBA" id="ARBA00022527"/>
    </source>
</evidence>
<feature type="domain" description="Protein kinase" evidence="16">
    <location>
        <begin position="628"/>
        <end position="900"/>
    </location>
</feature>
<keyword evidence="5 15" id="KW-0732">Signal</keyword>
<evidence type="ECO:0000256" key="15">
    <source>
        <dbReference type="SAM" id="SignalP"/>
    </source>
</evidence>
<dbReference type="InterPro" id="IPR001245">
    <property type="entry name" value="Ser-Thr/Tyr_kinase_cat_dom"/>
</dbReference>
<keyword evidence="12" id="KW-0325">Glycoprotein</keyword>
<keyword evidence="3" id="KW-0808">Transferase</keyword>
<dbReference type="InterPro" id="IPR008271">
    <property type="entry name" value="Ser/Thr_kinase_AS"/>
</dbReference>
<dbReference type="Gene3D" id="3.80.10.10">
    <property type="entry name" value="Ribonuclease Inhibitor"/>
    <property type="match status" value="3"/>
</dbReference>
<keyword evidence="11 14" id="KW-0472">Membrane</keyword>
<accession>A0ABR2MHI1</accession>
<evidence type="ECO:0000256" key="8">
    <source>
        <dbReference type="ARBA" id="ARBA00022777"/>
    </source>
</evidence>
<dbReference type="PROSITE" id="PS00108">
    <property type="entry name" value="PROTEIN_KINASE_ST"/>
    <property type="match status" value="1"/>
</dbReference>
<evidence type="ECO:0000256" key="1">
    <source>
        <dbReference type="ARBA" id="ARBA00004162"/>
    </source>
</evidence>
<evidence type="ECO:0000256" key="7">
    <source>
        <dbReference type="ARBA" id="ARBA00022741"/>
    </source>
</evidence>
<dbReference type="PROSITE" id="PS50011">
    <property type="entry name" value="PROTEIN_KINASE_DOM"/>
    <property type="match status" value="1"/>
</dbReference>
<dbReference type="Proteomes" id="UP001412067">
    <property type="component" value="Unassembled WGS sequence"/>
</dbReference>
<evidence type="ECO:0000313" key="18">
    <source>
        <dbReference type="Proteomes" id="UP001412067"/>
    </source>
</evidence>
<organism evidence="17 18">
    <name type="scientific">Platanthera guangdongensis</name>
    <dbReference type="NCBI Taxonomy" id="2320717"/>
    <lineage>
        <taxon>Eukaryota</taxon>
        <taxon>Viridiplantae</taxon>
        <taxon>Streptophyta</taxon>
        <taxon>Embryophyta</taxon>
        <taxon>Tracheophyta</taxon>
        <taxon>Spermatophyta</taxon>
        <taxon>Magnoliopsida</taxon>
        <taxon>Liliopsida</taxon>
        <taxon>Asparagales</taxon>
        <taxon>Orchidaceae</taxon>
        <taxon>Orchidoideae</taxon>
        <taxon>Orchideae</taxon>
        <taxon>Orchidinae</taxon>
        <taxon>Platanthera</taxon>
    </lineage>
</organism>
<dbReference type="EMBL" id="JBBWWR010000007">
    <property type="protein sequence ID" value="KAK8963159.1"/>
    <property type="molecule type" value="Genomic_DNA"/>
</dbReference>
<keyword evidence="10 14" id="KW-1133">Transmembrane helix</keyword>
<reference evidence="17 18" key="1">
    <citation type="journal article" date="2022" name="Nat. Plants">
        <title>Genomes of leafy and leafless Platanthera orchids illuminate the evolution of mycoheterotrophy.</title>
        <authorList>
            <person name="Li M.H."/>
            <person name="Liu K.W."/>
            <person name="Li Z."/>
            <person name="Lu H.C."/>
            <person name="Ye Q.L."/>
            <person name="Zhang D."/>
            <person name="Wang J.Y."/>
            <person name="Li Y.F."/>
            <person name="Zhong Z.M."/>
            <person name="Liu X."/>
            <person name="Yu X."/>
            <person name="Liu D.K."/>
            <person name="Tu X.D."/>
            <person name="Liu B."/>
            <person name="Hao Y."/>
            <person name="Liao X.Y."/>
            <person name="Jiang Y.T."/>
            <person name="Sun W.H."/>
            <person name="Chen J."/>
            <person name="Chen Y.Q."/>
            <person name="Ai Y."/>
            <person name="Zhai J.W."/>
            <person name="Wu S.S."/>
            <person name="Zhou Z."/>
            <person name="Hsiao Y.Y."/>
            <person name="Wu W.L."/>
            <person name="Chen Y.Y."/>
            <person name="Lin Y.F."/>
            <person name="Hsu J.L."/>
            <person name="Li C.Y."/>
            <person name="Wang Z.W."/>
            <person name="Zhao X."/>
            <person name="Zhong W.Y."/>
            <person name="Ma X.K."/>
            <person name="Ma L."/>
            <person name="Huang J."/>
            <person name="Chen G.Z."/>
            <person name="Huang M.Z."/>
            <person name="Huang L."/>
            <person name="Peng D.H."/>
            <person name="Luo Y.B."/>
            <person name="Zou S.Q."/>
            <person name="Chen S.P."/>
            <person name="Lan S."/>
            <person name="Tsai W.C."/>
            <person name="Van de Peer Y."/>
            <person name="Liu Z.J."/>
        </authorList>
    </citation>
    <scope>NUCLEOTIDE SEQUENCE [LARGE SCALE GENOMIC DNA]</scope>
    <source>
        <strain evidence="17">Lor288</strain>
    </source>
</reference>
<keyword evidence="8" id="KW-0418">Kinase</keyword>
<dbReference type="Gene3D" id="3.30.200.20">
    <property type="entry name" value="Phosphorylase Kinase, domain 1"/>
    <property type="match status" value="1"/>
</dbReference>
<evidence type="ECO:0000313" key="17">
    <source>
        <dbReference type="EMBL" id="KAK8963159.1"/>
    </source>
</evidence>
<keyword evidence="18" id="KW-1185">Reference proteome</keyword>
<keyword evidence="7 13" id="KW-0547">Nucleotide-binding</keyword>
<dbReference type="PANTHER" id="PTHR45974">
    <property type="entry name" value="RECEPTOR-LIKE PROTEIN 55"/>
    <property type="match status" value="1"/>
</dbReference>
<evidence type="ECO:0000256" key="5">
    <source>
        <dbReference type="ARBA" id="ARBA00022729"/>
    </source>
</evidence>
<evidence type="ECO:0000259" key="16">
    <source>
        <dbReference type="PROSITE" id="PS50011"/>
    </source>
</evidence>
<evidence type="ECO:0000256" key="4">
    <source>
        <dbReference type="ARBA" id="ARBA00022692"/>
    </source>
</evidence>
<dbReference type="InterPro" id="IPR032675">
    <property type="entry name" value="LRR_dom_sf"/>
</dbReference>
<evidence type="ECO:0000256" key="10">
    <source>
        <dbReference type="ARBA" id="ARBA00022989"/>
    </source>
</evidence>
<protein>
    <submittedName>
        <fullName evidence="17">Leucine-rich repeat receptor-like protein kinase</fullName>
    </submittedName>
</protein>
<feature type="transmembrane region" description="Helical" evidence="14">
    <location>
        <begin position="553"/>
        <end position="578"/>
    </location>
</feature>
<dbReference type="SMART" id="SM00220">
    <property type="entry name" value="S_TKc"/>
    <property type="match status" value="1"/>
</dbReference>
<keyword evidence="9 13" id="KW-0067">ATP-binding</keyword>
<name>A0ABR2MHI1_9ASPA</name>
<dbReference type="InterPro" id="IPR017441">
    <property type="entry name" value="Protein_kinase_ATP_BS"/>
</dbReference>
<sequence length="977" mass="107571">MAAAAALLLLLSFSAAGHRADAAATVEQDSNILILLFCSIFPLKSNEVTDLAEKTRCLRNHVKFVSATALRALMDHMKRTPASWGRSDDPCGSQPWEGVACIGSRVTDLKLFNMGLRGTLSGDIGTLTSLRILDLSYNVDLGGQLNPVIGNLQQLEALALNSNQFTGSIPASLGRLTNLSWLDLADNQLTGFLPVSNASAPGIDQLVNTQHLLSGPIPEKLFSPDMHMIHLLLDRNELVGAIPISIGTVQTLNIIRLDNNLLDGLVPPNINNLTNLHVLTLANNGLTGPMPNLAGMNSLNIVDLSNNSFDPSEAPSWISEIQNLTTLAIESGRLHGQVPPKLFSFPLLQQVILKNNSFNGTLDMGSIISEQLQIVNLENNDLTSVALRSSYNNSIMLGGNPVCSIIHLLGTNYCQPPQQVSPTYSTGLSNCGGNSCSTNNTCSHPYKGIMYFRAPFFRDLTNETIFQLLENSLWERYGPNLGSISLQNPFFDSDSYLEVKIELCPINGAYFNLNDILENLDLSSNNYTAPVVYGPYYFGAFPYTLPGPSHLNLGLIVGLSIGCAFLVLGVASASFYAFKQKKTAKMAIQFSNPFALWEASFEDNCEAPQVKGAKFFPFEELKKCTNNFPEINVIGSGGYGKVYRGILLDGRMVAIKRSKVGSSQGGLEFKTEIEMLSRVHHKNLVTLVGFCFQRGERMLVYDYVSKGTLRENLAGQTGIQLDWMRRLQIALDSARGLAYLHELANPPIIHRDIKSSNILLDDNLNAMVADFGISKLVTDAEVGHISTQVKGTMGYLDPEYFMTQILTEKSDVYSFGVVMLELITGDPPIHNGKYIVSVVKSILNKDDVYYGLQEVMDSVIREATYLVGFRRFVELALLCVGESAVDRPTMSNVVKELEFVLKKEGLDPWTSERTRYELCEFLHEREFNTVLYLWRVDELPYIVQDEGLRILPSSPLFAGLGVYLTPKELASPIHSLT</sequence>
<dbReference type="PANTHER" id="PTHR45974:SF242">
    <property type="entry name" value="LEUCINE-RICH REPEAT PROTEIN KINASE FAMILY PROTEIN"/>
    <property type="match status" value="1"/>
</dbReference>
<evidence type="ECO:0000256" key="9">
    <source>
        <dbReference type="ARBA" id="ARBA00022840"/>
    </source>
</evidence>
<evidence type="ECO:0000256" key="6">
    <source>
        <dbReference type="ARBA" id="ARBA00022737"/>
    </source>
</evidence>
<keyword evidence="2" id="KW-0723">Serine/threonine-protein kinase</keyword>
<dbReference type="SUPFAM" id="SSF52058">
    <property type="entry name" value="L domain-like"/>
    <property type="match status" value="1"/>
</dbReference>
<comment type="caution">
    <text evidence="17">The sequence shown here is derived from an EMBL/GenBank/DDBJ whole genome shotgun (WGS) entry which is preliminary data.</text>
</comment>
<dbReference type="CDD" id="cd14066">
    <property type="entry name" value="STKc_IRAK"/>
    <property type="match status" value="1"/>
</dbReference>
<dbReference type="Gene3D" id="1.10.510.10">
    <property type="entry name" value="Transferase(Phosphotransferase) domain 1"/>
    <property type="match status" value="1"/>
</dbReference>
<evidence type="ECO:0000256" key="13">
    <source>
        <dbReference type="PROSITE-ProRule" id="PRU10141"/>
    </source>
</evidence>
<comment type="subcellular location">
    <subcellularLocation>
        <location evidence="1">Cell membrane</location>
        <topology evidence="1">Single-pass membrane protein</topology>
    </subcellularLocation>
</comment>
<evidence type="ECO:0000256" key="14">
    <source>
        <dbReference type="SAM" id="Phobius"/>
    </source>
</evidence>
<feature type="binding site" evidence="13">
    <location>
        <position position="656"/>
    </location>
    <ligand>
        <name>ATP</name>
        <dbReference type="ChEBI" id="CHEBI:30616"/>
    </ligand>
</feature>
<feature type="chain" id="PRO_5046578592" evidence="15">
    <location>
        <begin position="23"/>
        <end position="977"/>
    </location>
</feature>
<dbReference type="PROSITE" id="PS00107">
    <property type="entry name" value="PROTEIN_KINASE_ATP"/>
    <property type="match status" value="1"/>
</dbReference>
<keyword evidence="4 14" id="KW-0812">Transmembrane</keyword>
<evidence type="ECO:0000256" key="12">
    <source>
        <dbReference type="ARBA" id="ARBA00023180"/>
    </source>
</evidence>
<proteinExistence type="predicted"/>
<dbReference type="InterPro" id="IPR000719">
    <property type="entry name" value="Prot_kinase_dom"/>
</dbReference>
<dbReference type="SUPFAM" id="SSF52047">
    <property type="entry name" value="RNI-like"/>
    <property type="match status" value="1"/>
</dbReference>
<evidence type="ECO:0000256" key="11">
    <source>
        <dbReference type="ARBA" id="ARBA00023136"/>
    </source>
</evidence>
<dbReference type="InterPro" id="IPR011009">
    <property type="entry name" value="Kinase-like_dom_sf"/>
</dbReference>
<dbReference type="SUPFAM" id="SSF56112">
    <property type="entry name" value="Protein kinase-like (PK-like)"/>
    <property type="match status" value="1"/>
</dbReference>